<evidence type="ECO:0000313" key="8">
    <source>
        <dbReference type="EMBL" id="QDU87235.1"/>
    </source>
</evidence>
<dbReference type="OrthoDB" id="9770347at2"/>
<sequence>MASSLLPGEPSLRERMTGGVFWLSFQSGLTRLLGALQAAALAWLLDSSDWGSVGLALTVSAFLQLLCDPGIESVLVSRTHGIRHWVTPAYWMGLCLGVVGAVGMLAAAPAAAWAYGEPGVMGLVCVMALSAPTNALLVVPNALLRSQLRFRELALLAFVMRLVTVSLTIATAAAGWGAYSFVAPVPIASGVTAALAWRFARPTIHPTFQFRRWRYLVRASSQLGATRILQTLVAQGAYVVLGLAGFSLSAIGLYYFAYSMSAQATQLMSSSVIHAVFPALTKLSSDPPRQVGATRRAARILAVVIVPFCLAQVVLGASLFRICFPPDKQDALASFQILTLAVILNAPAWPASSLLMAQSRFRELLVLWLRWTAVYVVLVSAAAWGAGNVNWVAAAVAVWHAASAVAIFRLAVRGHGTGGVIREVTPPLIAGVAALIAAAILVRATAQGLMADLLDLTLGGSLFAMVYTVTLAWIAPHLLADTLDQLRLRGLANRVRRGTHSSNHRAS</sequence>
<evidence type="ECO:0000256" key="2">
    <source>
        <dbReference type="ARBA" id="ARBA00007430"/>
    </source>
</evidence>
<proteinExistence type="inferred from homology"/>
<keyword evidence="6 7" id="KW-0472">Membrane</keyword>
<evidence type="ECO:0000256" key="4">
    <source>
        <dbReference type="ARBA" id="ARBA00022692"/>
    </source>
</evidence>
<feature type="transmembrane region" description="Helical" evidence="7">
    <location>
        <begin position="120"/>
        <end position="143"/>
    </location>
</feature>
<feature type="transmembrane region" description="Helical" evidence="7">
    <location>
        <begin position="332"/>
        <end position="352"/>
    </location>
</feature>
<feature type="transmembrane region" description="Helical" evidence="7">
    <location>
        <begin position="20"/>
        <end position="44"/>
    </location>
</feature>
<feature type="transmembrane region" description="Helical" evidence="7">
    <location>
        <begin position="364"/>
        <end position="385"/>
    </location>
</feature>
<dbReference type="KEGG" id="pnd:Pla175_05920"/>
<evidence type="ECO:0000256" key="1">
    <source>
        <dbReference type="ARBA" id="ARBA00004651"/>
    </source>
</evidence>
<keyword evidence="3" id="KW-1003">Cell membrane</keyword>
<accession>A0A518D704</accession>
<organism evidence="8 9">
    <name type="scientific">Pirellulimonas nuda</name>
    <dbReference type="NCBI Taxonomy" id="2528009"/>
    <lineage>
        <taxon>Bacteria</taxon>
        <taxon>Pseudomonadati</taxon>
        <taxon>Planctomycetota</taxon>
        <taxon>Planctomycetia</taxon>
        <taxon>Pirellulales</taxon>
        <taxon>Lacipirellulaceae</taxon>
        <taxon>Pirellulimonas</taxon>
    </lineage>
</organism>
<feature type="transmembrane region" description="Helical" evidence="7">
    <location>
        <begin position="155"/>
        <end position="175"/>
    </location>
</feature>
<evidence type="ECO:0000256" key="7">
    <source>
        <dbReference type="SAM" id="Phobius"/>
    </source>
</evidence>
<dbReference type="EMBL" id="CP036291">
    <property type="protein sequence ID" value="QDU87235.1"/>
    <property type="molecule type" value="Genomic_DNA"/>
</dbReference>
<evidence type="ECO:0000256" key="6">
    <source>
        <dbReference type="ARBA" id="ARBA00023136"/>
    </source>
</evidence>
<dbReference type="InterPro" id="IPR050833">
    <property type="entry name" value="Poly_Biosynth_Transport"/>
</dbReference>
<name>A0A518D704_9BACT</name>
<comment type="subcellular location">
    <subcellularLocation>
        <location evidence="1">Cell membrane</location>
        <topology evidence="1">Multi-pass membrane protein</topology>
    </subcellularLocation>
</comment>
<gene>
    <name evidence="8" type="primary">wzxC</name>
    <name evidence="8" type="ORF">Pla175_05920</name>
</gene>
<feature type="transmembrane region" description="Helical" evidence="7">
    <location>
        <begin position="424"/>
        <end position="446"/>
    </location>
</feature>
<dbReference type="RefSeq" id="WP_145281187.1">
    <property type="nucleotide sequence ID" value="NZ_CP036291.1"/>
</dbReference>
<keyword evidence="5 7" id="KW-1133">Transmembrane helix</keyword>
<keyword evidence="9" id="KW-1185">Reference proteome</keyword>
<feature type="transmembrane region" description="Helical" evidence="7">
    <location>
        <begin position="458"/>
        <end position="479"/>
    </location>
</feature>
<evidence type="ECO:0000313" key="9">
    <source>
        <dbReference type="Proteomes" id="UP000317429"/>
    </source>
</evidence>
<dbReference type="PANTHER" id="PTHR30250">
    <property type="entry name" value="PST FAMILY PREDICTED COLANIC ACID TRANSPORTER"/>
    <property type="match status" value="1"/>
</dbReference>
<dbReference type="Pfam" id="PF13440">
    <property type="entry name" value="Polysacc_synt_3"/>
    <property type="match status" value="1"/>
</dbReference>
<dbReference type="AlphaFoldDB" id="A0A518D704"/>
<feature type="transmembrane region" description="Helical" evidence="7">
    <location>
        <begin position="391"/>
        <end position="412"/>
    </location>
</feature>
<feature type="transmembrane region" description="Helical" evidence="7">
    <location>
        <begin position="237"/>
        <end position="257"/>
    </location>
</feature>
<keyword evidence="4 7" id="KW-0812">Transmembrane</keyword>
<reference evidence="8 9" key="1">
    <citation type="submission" date="2019-02" db="EMBL/GenBank/DDBJ databases">
        <title>Deep-cultivation of Planctomycetes and their phenomic and genomic characterization uncovers novel biology.</title>
        <authorList>
            <person name="Wiegand S."/>
            <person name="Jogler M."/>
            <person name="Boedeker C."/>
            <person name="Pinto D."/>
            <person name="Vollmers J."/>
            <person name="Rivas-Marin E."/>
            <person name="Kohn T."/>
            <person name="Peeters S.H."/>
            <person name="Heuer A."/>
            <person name="Rast P."/>
            <person name="Oberbeckmann S."/>
            <person name="Bunk B."/>
            <person name="Jeske O."/>
            <person name="Meyerdierks A."/>
            <person name="Storesund J.E."/>
            <person name="Kallscheuer N."/>
            <person name="Luecker S."/>
            <person name="Lage O.M."/>
            <person name="Pohl T."/>
            <person name="Merkel B.J."/>
            <person name="Hornburger P."/>
            <person name="Mueller R.-W."/>
            <person name="Bruemmer F."/>
            <person name="Labrenz M."/>
            <person name="Spormann A.M."/>
            <person name="Op den Camp H."/>
            <person name="Overmann J."/>
            <person name="Amann R."/>
            <person name="Jetten M.S.M."/>
            <person name="Mascher T."/>
            <person name="Medema M.H."/>
            <person name="Devos D.P."/>
            <person name="Kaster A.-K."/>
            <person name="Ovreas L."/>
            <person name="Rohde M."/>
            <person name="Galperin M.Y."/>
            <person name="Jogler C."/>
        </authorList>
    </citation>
    <scope>NUCLEOTIDE SEQUENCE [LARGE SCALE GENOMIC DNA]</scope>
    <source>
        <strain evidence="8 9">Pla175</strain>
    </source>
</reference>
<dbReference type="Proteomes" id="UP000317429">
    <property type="component" value="Chromosome"/>
</dbReference>
<feature type="transmembrane region" description="Helical" evidence="7">
    <location>
        <begin position="88"/>
        <end position="114"/>
    </location>
</feature>
<feature type="transmembrane region" description="Helical" evidence="7">
    <location>
        <begin position="300"/>
        <end position="320"/>
    </location>
</feature>
<feature type="transmembrane region" description="Helical" evidence="7">
    <location>
        <begin position="50"/>
        <end position="67"/>
    </location>
</feature>
<comment type="similarity">
    <text evidence="2">Belongs to the polysaccharide synthase family.</text>
</comment>
<dbReference type="PANTHER" id="PTHR30250:SF10">
    <property type="entry name" value="LIPOPOLYSACCHARIDE BIOSYNTHESIS PROTEIN WZXC"/>
    <property type="match status" value="1"/>
</dbReference>
<dbReference type="GO" id="GO:0005886">
    <property type="term" value="C:plasma membrane"/>
    <property type="evidence" value="ECO:0007669"/>
    <property type="project" value="UniProtKB-SubCell"/>
</dbReference>
<evidence type="ECO:0000256" key="3">
    <source>
        <dbReference type="ARBA" id="ARBA00022475"/>
    </source>
</evidence>
<evidence type="ECO:0000256" key="5">
    <source>
        <dbReference type="ARBA" id="ARBA00022989"/>
    </source>
</evidence>
<protein>
    <submittedName>
        <fullName evidence="8">Lipopolysaccharide biosynthesis protein WzxC</fullName>
    </submittedName>
</protein>